<protein>
    <submittedName>
        <fullName evidence="1">Uncharacterized protein</fullName>
    </submittedName>
</protein>
<proteinExistence type="predicted"/>
<evidence type="ECO:0000313" key="2">
    <source>
        <dbReference type="Proteomes" id="UP000001054"/>
    </source>
</evidence>
<gene>
    <name evidence="1" type="ordered locus">NGR_b10070</name>
</gene>
<sequence>MNLRSRRLTLTGTLPGTRIAEDIARNLLAGKELQTITLSMCSMRPLPPRHGESELAAPAIVLALAIAATEWLYQLRQYARHREDVCYVEGYVIQRQKPSWIA</sequence>
<dbReference type="Proteomes" id="UP000001054">
    <property type="component" value="Plasmid pNGR234b"/>
</dbReference>
<reference evidence="2" key="1">
    <citation type="journal article" date="2004" name="J. Bacteriol.">
        <title>An evolutionary hot spot: the pNGR234b replicon of Rhizobium sp. strain NGR234.</title>
        <authorList>
            <person name="Streit W.R."/>
            <person name="Schmitz R.A."/>
            <person name="Perret X."/>
            <person name="Staehelin C."/>
            <person name="Deakin W.J."/>
            <person name="Raasch C."/>
            <person name="Liesegang H."/>
            <person name="Broughton W.J."/>
        </authorList>
    </citation>
    <scope>NUCLEOTIDE SEQUENCE [LARGE SCALE GENOMIC DNA]</scope>
    <source>
        <strain evidence="2">NBRC 101917 / NGR234</strain>
    </source>
</reference>
<keyword evidence="2" id="KW-1185">Reference proteome</keyword>
<name>C3KQV2_SINFN</name>
<accession>C3KQV2</accession>
<dbReference type="KEGG" id="rhi:NGR_b10070"/>
<dbReference type="EMBL" id="CP000874">
    <property type="protein sequence ID" value="ACP22460.1"/>
    <property type="molecule type" value="Genomic_DNA"/>
</dbReference>
<dbReference type="HOGENOM" id="CLU_2275218_0_0_5"/>
<evidence type="ECO:0000313" key="1">
    <source>
        <dbReference type="EMBL" id="ACP22460.1"/>
    </source>
</evidence>
<reference evidence="1 2" key="2">
    <citation type="journal article" date="2009" name="Appl. Environ. Microbiol.">
        <title>Rhizobium sp. strain NGR234 possesses a remarkable number of secretion systems.</title>
        <authorList>
            <person name="Schmeisser C."/>
            <person name="Liesegang H."/>
            <person name="Krysciak D."/>
            <person name="Bakkou N."/>
            <person name="Le Quere A."/>
            <person name="Wollherr A."/>
            <person name="Heinemeyer I."/>
            <person name="Morgenstern B."/>
            <person name="Pommerening-Roeser A."/>
            <person name="Flores M."/>
            <person name="Palacios R."/>
            <person name="Brenner S."/>
            <person name="Gottschalk G."/>
            <person name="Schmitz R.A."/>
            <person name="Broughton W.J."/>
            <person name="Perret X."/>
            <person name="Strittmatter A.W."/>
            <person name="Streit W.R."/>
        </authorList>
    </citation>
    <scope>NUCLEOTIDE SEQUENCE [LARGE SCALE GENOMIC DNA]</scope>
    <source>
        <strain evidence="2">NBRC 101917 / NGR234</strain>
    </source>
</reference>
<geneLocation type="plasmid" evidence="2">
    <name>sym pNGR234b</name>
</geneLocation>
<dbReference type="AlphaFoldDB" id="C3KQV2"/>
<keyword evidence="1" id="KW-0614">Plasmid</keyword>
<organism evidence="1 2">
    <name type="scientific">Sinorhizobium fredii (strain NBRC 101917 / NGR234)</name>
    <dbReference type="NCBI Taxonomy" id="394"/>
    <lineage>
        <taxon>Bacteria</taxon>
        <taxon>Pseudomonadati</taxon>
        <taxon>Pseudomonadota</taxon>
        <taxon>Alphaproteobacteria</taxon>
        <taxon>Hyphomicrobiales</taxon>
        <taxon>Rhizobiaceae</taxon>
        <taxon>Sinorhizobium/Ensifer group</taxon>
        <taxon>Sinorhizobium</taxon>
    </lineage>
</organism>